<dbReference type="GeneID" id="9037864"/>
<keyword evidence="2" id="KW-1185">Reference proteome</keyword>
<name>C5LZ75_PERM5</name>
<dbReference type="Proteomes" id="UP000007800">
    <property type="component" value="Unassembled WGS sequence"/>
</dbReference>
<proteinExistence type="predicted"/>
<organism evidence="2">
    <name type="scientific">Perkinsus marinus (strain ATCC 50983 / TXsc)</name>
    <dbReference type="NCBI Taxonomy" id="423536"/>
    <lineage>
        <taxon>Eukaryota</taxon>
        <taxon>Sar</taxon>
        <taxon>Alveolata</taxon>
        <taxon>Perkinsozoa</taxon>
        <taxon>Perkinsea</taxon>
        <taxon>Perkinsida</taxon>
        <taxon>Perkinsidae</taxon>
        <taxon>Perkinsus</taxon>
    </lineage>
</organism>
<evidence type="ECO:0000313" key="2">
    <source>
        <dbReference type="Proteomes" id="UP000007800"/>
    </source>
</evidence>
<sequence length="68" mass="7443">MFGTPKRAYAVTSSIVLFNMFTRPTMGEEIFCLETFTHSFGSDHGLSGHHRLTGDHGFSGNRELGGGH</sequence>
<protein>
    <submittedName>
        <fullName evidence="1">Uncharacterized protein</fullName>
    </submittedName>
</protein>
<accession>C5LZ75</accession>
<dbReference type="AlphaFoldDB" id="C5LZ75"/>
<evidence type="ECO:0000313" key="1">
    <source>
        <dbReference type="EMBL" id="EEQ97964.1"/>
    </source>
</evidence>
<dbReference type="EMBL" id="GG686854">
    <property type="protein sequence ID" value="EEQ97964.1"/>
    <property type="molecule type" value="Genomic_DNA"/>
</dbReference>
<dbReference type="InParanoid" id="C5LZ75"/>
<dbReference type="RefSeq" id="XP_002765247.1">
    <property type="nucleotide sequence ID" value="XM_002765201.1"/>
</dbReference>
<reference evidence="1 2" key="1">
    <citation type="submission" date="2008-07" db="EMBL/GenBank/DDBJ databases">
        <authorList>
            <person name="El-Sayed N."/>
            <person name="Caler E."/>
            <person name="Inman J."/>
            <person name="Amedeo P."/>
            <person name="Hass B."/>
            <person name="Wortman J."/>
        </authorList>
    </citation>
    <scope>NUCLEOTIDE SEQUENCE [LARGE SCALE GENOMIC DNA]</scope>
    <source>
        <strain evidence="2">ATCC 50983 / TXsc</strain>
    </source>
</reference>
<gene>
    <name evidence="1" type="ORF">Pmar_PMAR001322</name>
</gene>